<evidence type="ECO:0000313" key="2">
    <source>
        <dbReference type="EMBL" id="AWN40582.1"/>
    </source>
</evidence>
<name>A0A2U8W5E6_9HYPH</name>
<evidence type="ECO:0000313" key="3">
    <source>
        <dbReference type="Proteomes" id="UP000245926"/>
    </source>
</evidence>
<gene>
    <name evidence="2" type="ORF">DK389_08605</name>
</gene>
<dbReference type="GO" id="GO:0035438">
    <property type="term" value="F:cyclic-di-GMP binding"/>
    <property type="evidence" value="ECO:0007669"/>
    <property type="project" value="InterPro"/>
</dbReference>
<dbReference type="Gene3D" id="2.40.10.220">
    <property type="entry name" value="predicted glycosyltransferase like domains"/>
    <property type="match status" value="1"/>
</dbReference>
<evidence type="ECO:0000259" key="1">
    <source>
        <dbReference type="Pfam" id="PF07238"/>
    </source>
</evidence>
<sequence>MLIAGQERRRSVRTTANLPGTATFTSGRQVACTVVDHSDTGAKLAFTSIGLLPERFELTFGVRKARTVSVVWRRGAEVGVAFV</sequence>
<feature type="domain" description="PilZ" evidence="1">
    <location>
        <begin position="7"/>
        <end position="82"/>
    </location>
</feature>
<reference evidence="3" key="1">
    <citation type="submission" date="2018-05" db="EMBL/GenBank/DDBJ databases">
        <title>Complete Genome Sequence of Methylobacterium sp. 17SD2-17.</title>
        <authorList>
            <person name="Srinivasan S."/>
        </authorList>
    </citation>
    <scope>NUCLEOTIDE SEQUENCE [LARGE SCALE GENOMIC DNA]</scope>
    <source>
        <strain evidence="3">17SD2-17</strain>
    </source>
</reference>
<dbReference type="SUPFAM" id="SSF141371">
    <property type="entry name" value="PilZ domain-like"/>
    <property type="match status" value="1"/>
</dbReference>
<organism evidence="2 3">
    <name type="scientific">Methylobacterium durans</name>
    <dbReference type="NCBI Taxonomy" id="2202825"/>
    <lineage>
        <taxon>Bacteria</taxon>
        <taxon>Pseudomonadati</taxon>
        <taxon>Pseudomonadota</taxon>
        <taxon>Alphaproteobacteria</taxon>
        <taxon>Hyphomicrobiales</taxon>
        <taxon>Methylobacteriaceae</taxon>
        <taxon>Methylobacterium</taxon>
    </lineage>
</organism>
<dbReference type="EMBL" id="CP029550">
    <property type="protein sequence ID" value="AWN40582.1"/>
    <property type="molecule type" value="Genomic_DNA"/>
</dbReference>
<accession>A0A2U8W5E6</accession>
<proteinExistence type="predicted"/>
<dbReference type="RefSeq" id="WP_109888851.1">
    <property type="nucleotide sequence ID" value="NZ_CP029550.1"/>
</dbReference>
<dbReference type="Proteomes" id="UP000245926">
    <property type="component" value="Chromosome"/>
</dbReference>
<keyword evidence="3" id="KW-1185">Reference proteome</keyword>
<dbReference type="AlphaFoldDB" id="A0A2U8W5E6"/>
<dbReference type="Pfam" id="PF07238">
    <property type="entry name" value="PilZ"/>
    <property type="match status" value="1"/>
</dbReference>
<dbReference type="KEGG" id="mets:DK389_08605"/>
<dbReference type="OrthoDB" id="8479831at2"/>
<protein>
    <recommendedName>
        <fullName evidence="1">PilZ domain-containing protein</fullName>
    </recommendedName>
</protein>
<dbReference type="InterPro" id="IPR009875">
    <property type="entry name" value="PilZ_domain"/>
</dbReference>